<comment type="caution">
    <text evidence="1">The sequence shown here is derived from an EMBL/GenBank/DDBJ whole genome shotgun (WGS) entry which is preliminary data.</text>
</comment>
<evidence type="ECO:0000313" key="2">
    <source>
        <dbReference type="Proteomes" id="UP000324222"/>
    </source>
</evidence>
<name>A0A5B7CHG1_PORTR</name>
<dbReference type="EMBL" id="VSRR010000048">
    <property type="protein sequence ID" value="MPC08909.1"/>
    <property type="molecule type" value="Genomic_DNA"/>
</dbReference>
<dbReference type="AlphaFoldDB" id="A0A5B7CHG1"/>
<reference evidence="1 2" key="1">
    <citation type="submission" date="2019-05" db="EMBL/GenBank/DDBJ databases">
        <title>Another draft genome of Portunus trituberculatus and its Hox gene families provides insights of decapod evolution.</title>
        <authorList>
            <person name="Jeong J.-H."/>
            <person name="Song I."/>
            <person name="Kim S."/>
            <person name="Choi T."/>
            <person name="Kim D."/>
            <person name="Ryu S."/>
            <person name="Kim W."/>
        </authorList>
    </citation>
    <scope>NUCLEOTIDE SEQUENCE [LARGE SCALE GENOMIC DNA]</scope>
    <source>
        <tissue evidence="1">Muscle</tissue>
    </source>
</reference>
<gene>
    <name evidence="1" type="ORF">E2C01_001506</name>
</gene>
<sequence>MLPPGQLVMHHDTKKFVQLKGDGGTTESWGGGTATEEVQTCITSLAVAVFHPVLLSPLM</sequence>
<evidence type="ECO:0000313" key="1">
    <source>
        <dbReference type="EMBL" id="MPC08909.1"/>
    </source>
</evidence>
<protein>
    <submittedName>
        <fullName evidence="1">Uncharacterized protein</fullName>
    </submittedName>
</protein>
<dbReference type="Proteomes" id="UP000324222">
    <property type="component" value="Unassembled WGS sequence"/>
</dbReference>
<keyword evidence="2" id="KW-1185">Reference proteome</keyword>
<organism evidence="1 2">
    <name type="scientific">Portunus trituberculatus</name>
    <name type="common">Swimming crab</name>
    <name type="synonym">Neptunus trituberculatus</name>
    <dbReference type="NCBI Taxonomy" id="210409"/>
    <lineage>
        <taxon>Eukaryota</taxon>
        <taxon>Metazoa</taxon>
        <taxon>Ecdysozoa</taxon>
        <taxon>Arthropoda</taxon>
        <taxon>Crustacea</taxon>
        <taxon>Multicrustacea</taxon>
        <taxon>Malacostraca</taxon>
        <taxon>Eumalacostraca</taxon>
        <taxon>Eucarida</taxon>
        <taxon>Decapoda</taxon>
        <taxon>Pleocyemata</taxon>
        <taxon>Brachyura</taxon>
        <taxon>Eubrachyura</taxon>
        <taxon>Portunoidea</taxon>
        <taxon>Portunidae</taxon>
        <taxon>Portuninae</taxon>
        <taxon>Portunus</taxon>
    </lineage>
</organism>
<accession>A0A5B7CHG1</accession>
<proteinExistence type="predicted"/>